<dbReference type="InterPro" id="IPR011050">
    <property type="entry name" value="Pectin_lyase_fold/virulence"/>
</dbReference>
<feature type="transmembrane region" description="Helical" evidence="2">
    <location>
        <begin position="7"/>
        <end position="25"/>
    </location>
</feature>
<dbReference type="Pfam" id="PF12770">
    <property type="entry name" value="CHAT"/>
    <property type="match status" value="1"/>
</dbReference>
<comment type="caution">
    <text evidence="4">The sequence shown here is derived from an EMBL/GenBank/DDBJ whole genome shotgun (WGS) entry which is preliminary data.</text>
</comment>
<accession>A0ABS5Y820</accession>
<dbReference type="InterPro" id="IPR008638">
    <property type="entry name" value="FhaB/CdiA-like_TPS"/>
</dbReference>
<dbReference type="Gene3D" id="2.160.20.10">
    <property type="entry name" value="Single-stranded right-handed beta-helix, Pectin lyase-like"/>
    <property type="match status" value="2"/>
</dbReference>
<evidence type="ECO:0000256" key="2">
    <source>
        <dbReference type="SAM" id="Phobius"/>
    </source>
</evidence>
<feature type="domain" description="Filamentous haemagglutinin FhaB/tRNA nuclease CdiA-like TPS" evidence="3">
    <location>
        <begin position="33"/>
        <end position="148"/>
    </location>
</feature>
<keyword evidence="5" id="KW-1185">Reference proteome</keyword>
<proteinExistence type="predicted"/>
<evidence type="ECO:0000313" key="4">
    <source>
        <dbReference type="EMBL" id="MBT9313529.1"/>
    </source>
</evidence>
<evidence type="ECO:0000256" key="1">
    <source>
        <dbReference type="SAM" id="MobiDB-lite"/>
    </source>
</evidence>
<dbReference type="SUPFAM" id="SSF51126">
    <property type="entry name" value="Pectin lyase-like"/>
    <property type="match status" value="1"/>
</dbReference>
<keyword evidence="2" id="KW-0812">Transmembrane</keyword>
<dbReference type="Pfam" id="PF05860">
    <property type="entry name" value="TPS"/>
    <property type="match status" value="1"/>
</dbReference>
<feature type="compositionally biased region" description="Polar residues" evidence="1">
    <location>
        <begin position="663"/>
        <end position="672"/>
    </location>
</feature>
<dbReference type="NCBIfam" id="TIGR01901">
    <property type="entry name" value="adhes_NPXG"/>
    <property type="match status" value="1"/>
</dbReference>
<dbReference type="SMART" id="SM00912">
    <property type="entry name" value="Haemagg_act"/>
    <property type="match status" value="1"/>
</dbReference>
<dbReference type="EMBL" id="JADOER010000013">
    <property type="protein sequence ID" value="MBT9313529.1"/>
    <property type="molecule type" value="Genomic_DNA"/>
</dbReference>
<dbReference type="InterPro" id="IPR012334">
    <property type="entry name" value="Pectin_lyas_fold"/>
</dbReference>
<sequence length="1285" mass="134786">MQSVDYNFLLHIGAAGLAIVLVGLVERSDAQVVPAQDAIETQVVQQGQRFTISGGTPTDSSKLLFHSFEQFNLEDANTAEFLVNSNVETIVSRITNGLPSKISGLIAVSGAPASLYLMNPAGVLFGAGAGLNLGGDFITLTAERLDFTHGSFGLVGYPGNVQGNVLEIHFDPYGPSSIINLGDLRVGNSNALALMGHRVINQGTLSGGEITLAAVGHHPQVSLGNGIAYTLPAAMETVSPWLLPNRVEHATAMEVDGNGMLQLTGAQSLSELSPGTVFVGGNLTTSGSDSKIQVLGDFVATAGATVRAEHGGTILIGGDYQGRGPLPTAQTTVVDAASSLRADGQIGHPQTGGQVVVWADGSTRFLGNVSARGTQAGGSVEISGKQHLYFDGQVDLRSQGTPGTLLLDPENIEIRAGTDPGGDNNPGILYENTLETSITGNPNLVIQADDNITINPLSDGVLNFPGSIRFLADADNDGQGSFAMDPNDQLRTVGQAIEITAANITVGDLNTSAFSTIDNNLDGGDINLTATQGDIVAGNLNSSARAPLNNNGNGGSITLSAFDDIDVKDIQTTTNQILNNNGRAGDISLLAETGTINAGNLSTAISSSSNTGAGGDISLRADGNIFTDSVDSSINVNASNTENAGEVSLTSLTANIETGSIATDTNAGETNRGNGGGIAINAPQGTIRSQQLTSTAQSPDLVEPQGGDVRLTSIGDIVVDFIDASAQGNGGNIAIANQRFFQALDRIPNTDVSLLTTGDSTIRLAYNSASTTPFLVGDSSIHGTSGSLVTDVDQLIGPQSITQSVSFDTIQLINAFQVPSPDSPTVGTETPNITTPALATEDPRANTNELLRENNVLELDNNGTSANSGEEQDNVLNANSEESILVQIDNTFSGEFARALNLPMPASPTLSILQETLQEVARTQGITPGIMYVRLNNNRLELLLMSGDGPPVYHPVDVTAVEVQSVIDDLHRTVMNPLLRPAQYLPPAQQLYDWLIRPMVDDLEMANIDHIGFVLDAGLRSLPMAALHDGEQFLIEQYSIGLLPSAGLTDLSPPQQVLNQNDRTKTDSVLAMGIADFTHQADLEAVPLELELAVQATGDNYYLDHETTLAALHHQLEKNRFTSMHLATHAVFEAGNLENSYVQLWDRSISLTELQALPLDAIDFLILSACATALGDADAEFGFAGLAVKVGVRTALASLWSISDEGTLGLMAEFYQALGATPSRSAALRQAQIAMLRGDVGVHHGQVYGHGNRDIGYLPGLDASGSWNFSHPAYWSGFTMIGNPW</sequence>
<keyword evidence="2" id="KW-0472">Membrane</keyword>
<reference evidence="4 5" key="1">
    <citation type="journal article" date="2021" name="Mar. Drugs">
        <title>Genome Reduction and Secondary Metabolism of the Marine Sponge-Associated Cyanobacterium Leptothoe.</title>
        <authorList>
            <person name="Konstantinou D."/>
            <person name="Popin R.V."/>
            <person name="Fewer D.P."/>
            <person name="Sivonen K."/>
            <person name="Gkelis S."/>
        </authorList>
    </citation>
    <scope>NUCLEOTIDE SEQUENCE [LARGE SCALE GENOMIC DNA]</scope>
    <source>
        <strain evidence="4 5">TAU-MAC 1615</strain>
    </source>
</reference>
<evidence type="ECO:0000313" key="5">
    <source>
        <dbReference type="Proteomes" id="UP001196661"/>
    </source>
</evidence>
<organism evidence="4 5">
    <name type="scientific">Leptothoe kymatousa TAU-MAC 1615</name>
    <dbReference type="NCBI Taxonomy" id="2364775"/>
    <lineage>
        <taxon>Bacteria</taxon>
        <taxon>Bacillati</taxon>
        <taxon>Cyanobacteriota</taxon>
        <taxon>Cyanophyceae</taxon>
        <taxon>Nodosilineales</taxon>
        <taxon>Cymatolegaceae</taxon>
        <taxon>Leptothoe</taxon>
        <taxon>Leptothoe kymatousa</taxon>
    </lineage>
</organism>
<keyword evidence="2" id="KW-1133">Transmembrane helix</keyword>
<protein>
    <submittedName>
        <fullName evidence="4">CHAT domain-containing protein</fullName>
    </submittedName>
</protein>
<gene>
    <name evidence="4" type="ORF">IXB28_15045</name>
</gene>
<name>A0ABS5Y820_9CYAN</name>
<dbReference type="Proteomes" id="UP001196661">
    <property type="component" value="Unassembled WGS sequence"/>
</dbReference>
<feature type="region of interest" description="Disordered" evidence="1">
    <location>
        <begin position="663"/>
        <end position="682"/>
    </location>
</feature>
<evidence type="ECO:0000259" key="3">
    <source>
        <dbReference type="SMART" id="SM00912"/>
    </source>
</evidence>
<dbReference type="InterPro" id="IPR024983">
    <property type="entry name" value="CHAT_dom"/>
</dbReference>